<protein>
    <recommendedName>
        <fullName evidence="4">Secreted protein</fullName>
    </recommendedName>
</protein>
<evidence type="ECO:0000313" key="2">
    <source>
        <dbReference type="EMBL" id="KAK7101987.1"/>
    </source>
</evidence>
<dbReference type="Proteomes" id="UP001374579">
    <property type="component" value="Unassembled WGS sequence"/>
</dbReference>
<evidence type="ECO:0008006" key="4">
    <source>
        <dbReference type="Google" id="ProtNLM"/>
    </source>
</evidence>
<dbReference type="AlphaFoldDB" id="A0AAN9GBC6"/>
<sequence length="91" mass="10032">MKMRLQKCVLANLWVILCVAVQGLFADNSDDLGTVSDYPVCTIGKNECDDKGWTSFGRLKNDVICYPDGQSFIINLSDTEHPCRCNTGGGR</sequence>
<feature type="chain" id="PRO_5043023397" description="Secreted protein" evidence="1">
    <location>
        <begin position="27"/>
        <end position="91"/>
    </location>
</feature>
<keyword evidence="1" id="KW-0732">Signal</keyword>
<proteinExistence type="predicted"/>
<reference evidence="2 3" key="1">
    <citation type="submission" date="2024-02" db="EMBL/GenBank/DDBJ databases">
        <title>Chromosome-scale genome assembly of the rough periwinkle Littorina saxatilis.</title>
        <authorList>
            <person name="De Jode A."/>
            <person name="Faria R."/>
            <person name="Formenti G."/>
            <person name="Sims Y."/>
            <person name="Smith T.P."/>
            <person name="Tracey A."/>
            <person name="Wood J.M.D."/>
            <person name="Zagrodzka Z.B."/>
            <person name="Johannesson K."/>
            <person name="Butlin R.K."/>
            <person name="Leder E.H."/>
        </authorList>
    </citation>
    <scope>NUCLEOTIDE SEQUENCE [LARGE SCALE GENOMIC DNA]</scope>
    <source>
        <strain evidence="2">Snail1</strain>
        <tissue evidence="2">Muscle</tissue>
    </source>
</reference>
<dbReference type="EMBL" id="JBAMIC010000010">
    <property type="protein sequence ID" value="KAK7101987.1"/>
    <property type="molecule type" value="Genomic_DNA"/>
</dbReference>
<comment type="caution">
    <text evidence="2">The sequence shown here is derived from an EMBL/GenBank/DDBJ whole genome shotgun (WGS) entry which is preliminary data.</text>
</comment>
<organism evidence="2 3">
    <name type="scientific">Littorina saxatilis</name>
    <dbReference type="NCBI Taxonomy" id="31220"/>
    <lineage>
        <taxon>Eukaryota</taxon>
        <taxon>Metazoa</taxon>
        <taxon>Spiralia</taxon>
        <taxon>Lophotrochozoa</taxon>
        <taxon>Mollusca</taxon>
        <taxon>Gastropoda</taxon>
        <taxon>Caenogastropoda</taxon>
        <taxon>Littorinimorpha</taxon>
        <taxon>Littorinoidea</taxon>
        <taxon>Littorinidae</taxon>
        <taxon>Littorina</taxon>
    </lineage>
</organism>
<evidence type="ECO:0000256" key="1">
    <source>
        <dbReference type="SAM" id="SignalP"/>
    </source>
</evidence>
<evidence type="ECO:0000313" key="3">
    <source>
        <dbReference type="Proteomes" id="UP001374579"/>
    </source>
</evidence>
<feature type="signal peptide" evidence="1">
    <location>
        <begin position="1"/>
        <end position="26"/>
    </location>
</feature>
<keyword evidence="3" id="KW-1185">Reference proteome</keyword>
<accession>A0AAN9GBC6</accession>
<gene>
    <name evidence="2" type="ORF">V1264_020283</name>
</gene>
<name>A0AAN9GBC6_9CAEN</name>